<accession>A0ACD5UA22</accession>
<keyword evidence="2" id="KW-1185">Reference proteome</keyword>
<reference evidence="1" key="2">
    <citation type="submission" date="2025-09" db="UniProtKB">
        <authorList>
            <consortium name="EnsemblPlants"/>
        </authorList>
    </citation>
    <scope>IDENTIFICATION</scope>
</reference>
<dbReference type="EnsemblPlants" id="AVESA.00010b.r2.2AG0214070.1">
    <property type="protein sequence ID" value="AVESA.00010b.r2.2AG0214070.1.CDS"/>
    <property type="gene ID" value="AVESA.00010b.r2.2AG0214070"/>
</dbReference>
<dbReference type="Proteomes" id="UP001732700">
    <property type="component" value="Chromosome 2A"/>
</dbReference>
<name>A0ACD5UA22_AVESA</name>
<reference evidence="1" key="1">
    <citation type="submission" date="2021-05" db="EMBL/GenBank/DDBJ databases">
        <authorList>
            <person name="Scholz U."/>
            <person name="Mascher M."/>
            <person name="Fiebig A."/>
        </authorList>
    </citation>
    <scope>NUCLEOTIDE SEQUENCE [LARGE SCALE GENOMIC DNA]</scope>
</reference>
<protein>
    <submittedName>
        <fullName evidence="1">Uncharacterized protein</fullName>
    </submittedName>
</protein>
<proteinExistence type="predicted"/>
<sequence length="146" mass="16146">MAMPGRLRYAAATAAVRAFPHGASAQQSLPAAVPHGVPAEHSFHISRALGTNRQSRFSPLNRHNVEVDALLDEIKRTKIGNVTDDMMLKTLRHSIRGCQQILFQSVLRSWVAAVTVVSGYIWGYSRVARRPSLCEVCDGDRHICLK</sequence>
<evidence type="ECO:0000313" key="1">
    <source>
        <dbReference type="EnsemblPlants" id="AVESA.00010b.r2.2AG0214070.1.CDS"/>
    </source>
</evidence>
<evidence type="ECO:0000313" key="2">
    <source>
        <dbReference type="Proteomes" id="UP001732700"/>
    </source>
</evidence>
<organism evidence="1 2">
    <name type="scientific">Avena sativa</name>
    <name type="common">Oat</name>
    <dbReference type="NCBI Taxonomy" id="4498"/>
    <lineage>
        <taxon>Eukaryota</taxon>
        <taxon>Viridiplantae</taxon>
        <taxon>Streptophyta</taxon>
        <taxon>Embryophyta</taxon>
        <taxon>Tracheophyta</taxon>
        <taxon>Spermatophyta</taxon>
        <taxon>Magnoliopsida</taxon>
        <taxon>Liliopsida</taxon>
        <taxon>Poales</taxon>
        <taxon>Poaceae</taxon>
        <taxon>BOP clade</taxon>
        <taxon>Pooideae</taxon>
        <taxon>Poodae</taxon>
        <taxon>Poeae</taxon>
        <taxon>Poeae Chloroplast Group 1 (Aveneae type)</taxon>
        <taxon>Aveninae</taxon>
        <taxon>Avena</taxon>
    </lineage>
</organism>